<comment type="caution">
    <text evidence="3">The sequence shown here is derived from an EMBL/GenBank/DDBJ whole genome shotgun (WGS) entry which is preliminary data.</text>
</comment>
<organism evidence="3 4">
    <name type="scientific">Sphingomonas spermidinifaciens</name>
    <dbReference type="NCBI Taxonomy" id="1141889"/>
    <lineage>
        <taxon>Bacteria</taxon>
        <taxon>Pseudomonadati</taxon>
        <taxon>Pseudomonadota</taxon>
        <taxon>Alphaproteobacteria</taxon>
        <taxon>Sphingomonadales</taxon>
        <taxon>Sphingomonadaceae</taxon>
        <taxon>Sphingomonas</taxon>
    </lineage>
</organism>
<protein>
    <recommendedName>
        <fullName evidence="2">AB hydrolase-1 domain-containing protein</fullName>
    </recommendedName>
</protein>
<dbReference type="SUPFAM" id="SSF53474">
    <property type="entry name" value="alpha/beta-Hydrolases"/>
    <property type="match status" value="1"/>
</dbReference>
<name>A0A2A4B3E6_9SPHN</name>
<dbReference type="GO" id="GO:0016787">
    <property type="term" value="F:hydrolase activity"/>
    <property type="evidence" value="ECO:0007669"/>
    <property type="project" value="UniProtKB-KW"/>
</dbReference>
<keyword evidence="4" id="KW-1185">Reference proteome</keyword>
<gene>
    <name evidence="3" type="ORF">COC42_11915</name>
</gene>
<evidence type="ECO:0000259" key="2">
    <source>
        <dbReference type="Pfam" id="PF00561"/>
    </source>
</evidence>
<evidence type="ECO:0000313" key="3">
    <source>
        <dbReference type="EMBL" id="PCD02166.1"/>
    </source>
</evidence>
<dbReference type="GO" id="GO:0016020">
    <property type="term" value="C:membrane"/>
    <property type="evidence" value="ECO:0007669"/>
    <property type="project" value="TreeGrafter"/>
</dbReference>
<feature type="domain" description="AB hydrolase-1" evidence="2">
    <location>
        <begin position="143"/>
        <end position="379"/>
    </location>
</feature>
<keyword evidence="1" id="KW-0378">Hydrolase</keyword>
<dbReference type="PANTHER" id="PTHR43798:SF31">
    <property type="entry name" value="AB HYDROLASE SUPERFAMILY PROTEIN YCLE"/>
    <property type="match status" value="1"/>
</dbReference>
<dbReference type="OrthoDB" id="9799612at2"/>
<dbReference type="PANTHER" id="PTHR43798">
    <property type="entry name" value="MONOACYLGLYCEROL LIPASE"/>
    <property type="match status" value="1"/>
</dbReference>
<dbReference type="InterPro" id="IPR050266">
    <property type="entry name" value="AB_hydrolase_sf"/>
</dbReference>
<dbReference type="Gene3D" id="3.40.50.1820">
    <property type="entry name" value="alpha/beta hydrolase"/>
    <property type="match status" value="1"/>
</dbReference>
<dbReference type="Pfam" id="PF00561">
    <property type="entry name" value="Abhydrolase_1"/>
    <property type="match status" value="1"/>
</dbReference>
<dbReference type="Proteomes" id="UP000218366">
    <property type="component" value="Unassembled WGS sequence"/>
</dbReference>
<accession>A0A2A4B3E6</accession>
<dbReference type="AlphaFoldDB" id="A0A2A4B3E6"/>
<dbReference type="RefSeq" id="WP_096343544.1">
    <property type="nucleotide sequence ID" value="NZ_NWMW01000002.1"/>
</dbReference>
<dbReference type="InterPro" id="IPR029058">
    <property type="entry name" value="AB_hydrolase_fold"/>
</dbReference>
<dbReference type="PRINTS" id="PR00111">
    <property type="entry name" value="ABHYDROLASE"/>
</dbReference>
<sequence>MSCPLSILGWSRGNPERCWRFHPFGDTSSRLVHAQGCRTATGLKGSNWSWTIIPFPSPRRSAMPNLTDPEPQALALGIIGRYLTRRRVLVGVAAIGAVGGGAGRLAFDRALHRAQRRLTGKSDVGQTRFGQLEYAIRGSNPDILMIHGTGRGFDQGLDMSAPLIANGYRVIAPSRFGYLCSDFPEDPSLENQADALAELLDRLGIARIAVAGGSAGALSAVQFALRHPDRCSALVLLIPAANVQGRDPVEMTPAHKFLVELELGSDALFWGMRELTPRRLVETLLATDPALLDHVRESERERAFRILDGMLPVSRRRRELLNDAHLAGAAHSVDYGAIQAPTFLLSLEDDRFGTAATARHLATRVPEAQLVILPQGGHVWLGAEDQVFGRIDAFLKRAAIRR</sequence>
<proteinExistence type="predicted"/>
<dbReference type="EMBL" id="NWMW01000002">
    <property type="protein sequence ID" value="PCD02166.1"/>
    <property type="molecule type" value="Genomic_DNA"/>
</dbReference>
<evidence type="ECO:0000256" key="1">
    <source>
        <dbReference type="ARBA" id="ARBA00022801"/>
    </source>
</evidence>
<evidence type="ECO:0000313" key="4">
    <source>
        <dbReference type="Proteomes" id="UP000218366"/>
    </source>
</evidence>
<dbReference type="InterPro" id="IPR000073">
    <property type="entry name" value="AB_hydrolase_1"/>
</dbReference>
<reference evidence="3 4" key="1">
    <citation type="submission" date="2017-09" db="EMBL/GenBank/DDBJ databases">
        <title>Sphingomonas spermidinifaciens 9NM-10, whole genome shotgun sequence.</title>
        <authorList>
            <person name="Feng G."/>
            <person name="Zhu H."/>
        </authorList>
    </citation>
    <scope>NUCLEOTIDE SEQUENCE [LARGE SCALE GENOMIC DNA]</scope>
    <source>
        <strain evidence="3 4">9NM-10</strain>
    </source>
</reference>